<accession>A0ABW2CBG0</accession>
<feature type="region of interest" description="Disordered" evidence="1">
    <location>
        <begin position="275"/>
        <end position="295"/>
    </location>
</feature>
<dbReference type="PANTHER" id="PTHR47691">
    <property type="entry name" value="REGULATOR-RELATED"/>
    <property type="match status" value="1"/>
</dbReference>
<dbReference type="Proteomes" id="UP001596380">
    <property type="component" value="Unassembled WGS sequence"/>
</dbReference>
<dbReference type="Pfam" id="PF13401">
    <property type="entry name" value="AAA_22"/>
    <property type="match status" value="1"/>
</dbReference>
<feature type="compositionally biased region" description="Low complexity" evidence="1">
    <location>
        <begin position="284"/>
        <end position="295"/>
    </location>
</feature>
<dbReference type="SMART" id="SM00421">
    <property type="entry name" value="HTH_LUXR"/>
    <property type="match status" value="1"/>
</dbReference>
<dbReference type="InterPro" id="IPR027417">
    <property type="entry name" value="P-loop_NTPase"/>
</dbReference>
<dbReference type="Pfam" id="PF13424">
    <property type="entry name" value="TPR_12"/>
    <property type="match status" value="1"/>
</dbReference>
<dbReference type="Gene3D" id="1.25.40.10">
    <property type="entry name" value="Tetratricopeptide repeat domain"/>
    <property type="match status" value="1"/>
</dbReference>
<dbReference type="InterPro" id="IPR049945">
    <property type="entry name" value="AAA_22"/>
</dbReference>
<dbReference type="Gene3D" id="3.40.50.300">
    <property type="entry name" value="P-loop containing nucleotide triphosphate hydrolases"/>
    <property type="match status" value="1"/>
</dbReference>
<dbReference type="Pfam" id="PF00196">
    <property type="entry name" value="GerE"/>
    <property type="match status" value="1"/>
</dbReference>
<evidence type="ECO:0000313" key="3">
    <source>
        <dbReference type="EMBL" id="MFC6878458.1"/>
    </source>
</evidence>
<dbReference type="SUPFAM" id="SSF52540">
    <property type="entry name" value="P-loop containing nucleoside triphosphate hydrolases"/>
    <property type="match status" value="1"/>
</dbReference>
<dbReference type="InterPro" id="IPR016032">
    <property type="entry name" value="Sig_transdc_resp-reg_C-effctor"/>
</dbReference>
<evidence type="ECO:0000256" key="1">
    <source>
        <dbReference type="SAM" id="MobiDB-lite"/>
    </source>
</evidence>
<dbReference type="CDD" id="cd06170">
    <property type="entry name" value="LuxR_C_like"/>
    <property type="match status" value="1"/>
</dbReference>
<dbReference type="PROSITE" id="PS50043">
    <property type="entry name" value="HTH_LUXR_2"/>
    <property type="match status" value="1"/>
</dbReference>
<feature type="region of interest" description="Disordered" evidence="1">
    <location>
        <begin position="687"/>
        <end position="709"/>
    </location>
</feature>
<protein>
    <submittedName>
        <fullName evidence="3">Tetratricopeptide repeat protein</fullName>
    </submittedName>
</protein>
<reference evidence="4" key="1">
    <citation type="journal article" date="2019" name="Int. J. Syst. Evol. Microbiol.">
        <title>The Global Catalogue of Microorganisms (GCM) 10K type strain sequencing project: providing services to taxonomists for standard genome sequencing and annotation.</title>
        <authorList>
            <consortium name="The Broad Institute Genomics Platform"/>
            <consortium name="The Broad Institute Genome Sequencing Center for Infectious Disease"/>
            <person name="Wu L."/>
            <person name="Ma J."/>
        </authorList>
    </citation>
    <scope>NUCLEOTIDE SEQUENCE [LARGE SCALE GENOMIC DNA]</scope>
    <source>
        <strain evidence="4">JCM 3369</strain>
    </source>
</reference>
<dbReference type="SUPFAM" id="SSF48452">
    <property type="entry name" value="TPR-like"/>
    <property type="match status" value="1"/>
</dbReference>
<dbReference type="Gene3D" id="1.10.10.10">
    <property type="entry name" value="Winged helix-like DNA-binding domain superfamily/Winged helix DNA-binding domain"/>
    <property type="match status" value="1"/>
</dbReference>
<dbReference type="PRINTS" id="PR00038">
    <property type="entry name" value="HTHLUXR"/>
</dbReference>
<organism evidence="3 4">
    <name type="scientific">Actinomadura yumaensis</name>
    <dbReference type="NCBI Taxonomy" id="111807"/>
    <lineage>
        <taxon>Bacteria</taxon>
        <taxon>Bacillati</taxon>
        <taxon>Actinomycetota</taxon>
        <taxon>Actinomycetes</taxon>
        <taxon>Streptosporangiales</taxon>
        <taxon>Thermomonosporaceae</taxon>
        <taxon>Actinomadura</taxon>
    </lineage>
</organism>
<dbReference type="InterPro" id="IPR011990">
    <property type="entry name" value="TPR-like_helical_dom_sf"/>
</dbReference>
<feature type="domain" description="HTH luxR-type" evidence="2">
    <location>
        <begin position="702"/>
        <end position="767"/>
    </location>
</feature>
<evidence type="ECO:0000259" key="2">
    <source>
        <dbReference type="PROSITE" id="PS50043"/>
    </source>
</evidence>
<evidence type="ECO:0000313" key="4">
    <source>
        <dbReference type="Proteomes" id="UP001596380"/>
    </source>
</evidence>
<dbReference type="InterPro" id="IPR036388">
    <property type="entry name" value="WH-like_DNA-bd_sf"/>
</dbReference>
<dbReference type="InterPro" id="IPR000792">
    <property type="entry name" value="Tscrpt_reg_LuxR_C"/>
</dbReference>
<dbReference type="RefSeq" id="WP_241682813.1">
    <property type="nucleotide sequence ID" value="NZ_JBHSXS010000001.1"/>
</dbReference>
<proteinExistence type="predicted"/>
<dbReference type="SUPFAM" id="SSF46894">
    <property type="entry name" value="C-terminal effector domain of the bipartite response regulators"/>
    <property type="match status" value="1"/>
</dbReference>
<name>A0ABW2CBG0_9ACTN</name>
<gene>
    <name evidence="3" type="ORF">ACFQKB_01625</name>
</gene>
<dbReference type="PRINTS" id="PR00364">
    <property type="entry name" value="DISEASERSIST"/>
</dbReference>
<dbReference type="PANTHER" id="PTHR47691:SF3">
    <property type="entry name" value="HTH-TYPE TRANSCRIPTIONAL REGULATOR RV0890C-RELATED"/>
    <property type="match status" value="1"/>
</dbReference>
<sequence>MTRFIGREAELAQLRGLLDRARLVTLTGPGGVGKTRLALRLADELRGSYADGAWHVELSGLRDTETLAHAVASALRLAGRAGGDQLDQLADHLADRHLLLVLDTCEHLVDGCAMLSEVLLRAAPRLSVIATSREPLEVIGEHILPVAPLPAPGEEGGSAALELFADRAAAVLPGYAATEGDRAAIARLCRRLDGIPLAIELAAARLRALSVEQIAERLDDRFRLLGGARASRGRHQTLRATIAWSHDLCTGPERLLWARLSVFPADFDLESAEEVCADPPPDEGAGPSPHAGPRAAAALPAADVLDVLRRLVDKSIVLHTPTGRYRLLGTIREYGLEELDRAGERAALARRHRDHYLALLERHDLGALGPGQAGALARIRLEHANLRAALDHATASGEDGPALRLADRMIYYWISNGLIGEACHWLGKAIARGGPATPDRARATAQCAVYAAMRGDLGEARPLLAAATGVAAEVGDPECAAFVEGCAGLVAVYAGDHRAARERFERALAVHDRVGHREVFTLQFISALAGTHCLDGAFGEAEELCARSLRISDETGDRWCRSYTLWTLGSLHLLRGDLDAARAALRECLEIRRSFGEEMGLAMALDLAAGCAARTGEPERAAVLLGATGRLWRVLRTDMAGPGYALLPATAGDLARRALGRERYEAARARGAALSLDEALAVALGEDGRGPGGLGSPGAPRPAPGAAPLTRREREIAALVAEGLSNREIAERLVIAKRTADSHVEHILAKLGFRSRTQIAAWVSAEDPDGD</sequence>
<dbReference type="EMBL" id="JBHSXS010000001">
    <property type="protein sequence ID" value="MFC6878458.1"/>
    <property type="molecule type" value="Genomic_DNA"/>
</dbReference>
<comment type="caution">
    <text evidence="3">The sequence shown here is derived from an EMBL/GenBank/DDBJ whole genome shotgun (WGS) entry which is preliminary data.</text>
</comment>
<keyword evidence="4" id="KW-1185">Reference proteome</keyword>